<feature type="region of interest" description="Disordered" evidence="1">
    <location>
        <begin position="47"/>
        <end position="105"/>
    </location>
</feature>
<feature type="signal peptide" evidence="2">
    <location>
        <begin position="1"/>
        <end position="28"/>
    </location>
</feature>
<accession>A0A856M8U4</accession>
<protein>
    <recommendedName>
        <fullName evidence="5">DUF928 domain-containing protein</fullName>
    </recommendedName>
</protein>
<evidence type="ECO:0000313" key="3">
    <source>
        <dbReference type="EMBL" id="QDL06804.1"/>
    </source>
</evidence>
<gene>
    <name evidence="3" type="ORF">DP114_01810</name>
</gene>
<evidence type="ECO:0000256" key="1">
    <source>
        <dbReference type="SAM" id="MobiDB-lite"/>
    </source>
</evidence>
<evidence type="ECO:0008006" key="5">
    <source>
        <dbReference type="Google" id="ProtNLM"/>
    </source>
</evidence>
<dbReference type="RefSeq" id="WP_171975291.1">
    <property type="nucleotide sequence ID" value="NZ_CAWOXK010000001.1"/>
</dbReference>
<reference evidence="3 4" key="1">
    <citation type="submission" date="2018-06" db="EMBL/GenBank/DDBJ databases">
        <title>Comparative genomics of Brasilonema spp. strains.</title>
        <authorList>
            <person name="Alvarenga D.O."/>
            <person name="Fiore M.F."/>
            <person name="Varani A.M."/>
        </authorList>
    </citation>
    <scope>NUCLEOTIDE SEQUENCE [LARGE SCALE GENOMIC DNA]</scope>
    <source>
        <strain evidence="3 4">CENA114</strain>
    </source>
</reference>
<feature type="chain" id="PRO_5032710241" description="DUF928 domain-containing protein" evidence="2">
    <location>
        <begin position="29"/>
        <end position="275"/>
    </location>
</feature>
<name>A0A856M8U4_9CYAN</name>
<dbReference type="KEGG" id="bsen:DP114_01810"/>
<keyword evidence="2" id="KW-0732">Signal</keyword>
<organism evidence="3 4">
    <name type="scientific">Brasilonema sennae CENA114</name>
    <dbReference type="NCBI Taxonomy" id="415709"/>
    <lineage>
        <taxon>Bacteria</taxon>
        <taxon>Bacillati</taxon>
        <taxon>Cyanobacteriota</taxon>
        <taxon>Cyanophyceae</taxon>
        <taxon>Nostocales</taxon>
        <taxon>Scytonemataceae</taxon>
        <taxon>Brasilonema</taxon>
        <taxon>Bromeliae group (in: Brasilonema)</taxon>
    </lineage>
</organism>
<dbReference type="InterPro" id="IPR010328">
    <property type="entry name" value="DUF928"/>
</dbReference>
<dbReference type="Proteomes" id="UP000503129">
    <property type="component" value="Chromosome"/>
</dbReference>
<evidence type="ECO:0000313" key="4">
    <source>
        <dbReference type="Proteomes" id="UP000503129"/>
    </source>
</evidence>
<dbReference type="EMBL" id="CP030118">
    <property type="protein sequence ID" value="QDL06804.1"/>
    <property type="molecule type" value="Genomic_DNA"/>
</dbReference>
<keyword evidence="4" id="KW-1185">Reference proteome</keyword>
<sequence>MYRIKPLLCAASLGVALAVELAIAPSSAMPIAPNVLAAELDAHEQPQISKVKNAKPKPSNPPPPPPPKNPDSSAPGGRRDRTTCPQDTEAVTTGSSLTALGPTTKPGLTLAERPIFLVYVPKTSAKTAEFSLRNQNGSGVYRTTVALTKTPDIVTISLPSNAPPLEIKKRYTWSFAVICNPSDRIKDQFVTGTVQRTELEPTRLRQIEQAPLKQRFLLYQKDDIWYDALPILLELRRSQPNDSSISAAWREFLQSGGVDVMIDDKLKDNKLKDNK</sequence>
<proteinExistence type="predicted"/>
<dbReference type="AlphaFoldDB" id="A0A856M8U4"/>
<feature type="compositionally biased region" description="Pro residues" evidence="1">
    <location>
        <begin position="58"/>
        <end position="69"/>
    </location>
</feature>
<feature type="compositionally biased region" description="Polar residues" evidence="1">
    <location>
        <begin position="83"/>
        <end position="98"/>
    </location>
</feature>
<dbReference type="Pfam" id="PF06051">
    <property type="entry name" value="DUF928"/>
    <property type="match status" value="1"/>
</dbReference>
<evidence type="ECO:0000256" key="2">
    <source>
        <dbReference type="SAM" id="SignalP"/>
    </source>
</evidence>